<name>A0A9P6RNM6_9FUNG</name>
<dbReference type="EMBL" id="JAAAIP010000242">
    <property type="protein sequence ID" value="KAG0321504.1"/>
    <property type="molecule type" value="Genomic_DNA"/>
</dbReference>
<organism evidence="2 3">
    <name type="scientific">Dissophora globulifera</name>
    <dbReference type="NCBI Taxonomy" id="979702"/>
    <lineage>
        <taxon>Eukaryota</taxon>
        <taxon>Fungi</taxon>
        <taxon>Fungi incertae sedis</taxon>
        <taxon>Mucoromycota</taxon>
        <taxon>Mortierellomycotina</taxon>
        <taxon>Mortierellomycetes</taxon>
        <taxon>Mortierellales</taxon>
        <taxon>Mortierellaceae</taxon>
        <taxon>Dissophora</taxon>
    </lineage>
</organism>
<gene>
    <name evidence="2" type="ORF">BGZ99_003887</name>
</gene>
<sequence>MHFDEPEPQHQQQDQQQDQQQLSRALSPVDSTTSEQAAASFSVPVIELSSDLSPGVGPSLVDGAVADGNSSLRVKFKNKLASMKSSSNLRDKAKAQSAANSLAEPTSLSSTNSERRQSAYVISPTDLSQQDANAGTGKSNRQSKAFWTFPRVRHGSNQQASKQVPWMGDANTTATVTDSHRQLNAAADATMQATEHGPTATDEPLTLSQQLQALKVEETQDQQQQLTFDSDHSLDIIQPVDYEDYTQFAELPLKKRKKMERSLAAAAASAANAKSGGRKPNSMRAGAGAMKRLLTKQQQQEVGDVAQDREIYTINGNKKRPQIPAEMTEGVSKQTGQHSEWRRSLLKSLHIGKGEQSSRKAAKARELNPGRALSPTPLGAIAESSTERQQQPSTAGPSHTHSSRHMRSGSVQSTRSLSLATSTHPALLATTIPKPRTPGLRRETLEMAMRRRRQSSVARSNISDTDIPPPLPLSSGFFGMENISTTNITHTFTSFTLELAELYAQDVVNNSAVPGLFNFKQQPPQPRASRMTVSSHTMMDMDTDQEFRGFDSDGDAISGYTGDADVSMEEIQVGSHTPKSPSSPTSATMLSATSQHLEVREPGMAAPSPSRRKISSVDGESDTVPELPTLMIRTRDLNNRNNYSRSGRPLSGSSFEIENDQSPRSPRRSHGGSISPTMSRKGGRGMMASPTSPSGSRQAGSMSSPTRSSRPPLSMEDIVSWKPRNTSQSSSRPQVPALVTKPLRPAKSSGISYSPILTQSPGMVSPTERGSFNRLHHYQQSTSSSSSSSQYPHHQHQTSADTLVSTHPRYGSNISAGSGYSAQTLTGGVGGDYHQRLHQQYSSGGGAPLGAREFDPREEFPPTTPADLKAMDFEALLLTAEMEQQKGWEDLMAQKRSSALDTTHGTSSIVAPAPSKGMANFPAMSMPPSGAFQRQPSVQPLKINTSAASKSNRSGQQQIHQRNAVAFDLGPSDDGGTGTNTGTGTGSDRSLRSKRVMKKKMSVIRLAGSGNGNVQGRRENDGLIRVSVSPTPYASAPTPTPPSDFGTAGW</sequence>
<feature type="compositionally biased region" description="Basic and acidic residues" evidence="1">
    <location>
        <begin position="352"/>
        <end position="368"/>
    </location>
</feature>
<feature type="region of interest" description="Disordered" evidence="1">
    <location>
        <begin position="571"/>
        <end position="818"/>
    </location>
</feature>
<feature type="region of interest" description="Disordered" evidence="1">
    <location>
        <begin position="1"/>
        <end position="38"/>
    </location>
</feature>
<protein>
    <submittedName>
        <fullName evidence="2">Uncharacterized protein</fullName>
    </submittedName>
</protein>
<feature type="compositionally biased region" description="Basic residues" evidence="1">
    <location>
        <begin position="992"/>
        <end position="1002"/>
    </location>
</feature>
<proteinExistence type="predicted"/>
<feature type="compositionally biased region" description="Polar residues" evidence="1">
    <location>
        <begin position="125"/>
        <end position="141"/>
    </location>
</feature>
<feature type="compositionally biased region" description="Low complexity" evidence="1">
    <location>
        <begin position="778"/>
        <end position="792"/>
    </location>
</feature>
<feature type="compositionally biased region" description="Polar residues" evidence="1">
    <location>
        <begin position="29"/>
        <end position="38"/>
    </location>
</feature>
<feature type="compositionally biased region" description="Low complexity" evidence="1">
    <location>
        <begin position="701"/>
        <end position="715"/>
    </location>
</feature>
<feature type="compositionally biased region" description="Polar residues" evidence="1">
    <location>
        <begin position="639"/>
        <end position="656"/>
    </location>
</feature>
<feature type="compositionally biased region" description="Gly residues" evidence="1">
    <location>
        <begin position="973"/>
        <end position="985"/>
    </location>
</feature>
<comment type="caution">
    <text evidence="2">The sequence shown here is derived from an EMBL/GenBank/DDBJ whole genome shotgun (WGS) entry which is preliminary data.</text>
</comment>
<feature type="compositionally biased region" description="Polar residues" evidence="1">
    <location>
        <begin position="383"/>
        <end position="400"/>
    </location>
</feature>
<feature type="compositionally biased region" description="Low complexity" evidence="1">
    <location>
        <begin position="9"/>
        <end position="21"/>
    </location>
</feature>
<evidence type="ECO:0000256" key="1">
    <source>
        <dbReference type="SAM" id="MobiDB-lite"/>
    </source>
</evidence>
<feature type="compositionally biased region" description="Polar residues" evidence="1">
    <location>
        <begin position="409"/>
        <end position="424"/>
    </location>
</feature>
<evidence type="ECO:0000313" key="3">
    <source>
        <dbReference type="Proteomes" id="UP000738325"/>
    </source>
</evidence>
<accession>A0A9P6RNM6</accession>
<dbReference type="OrthoDB" id="2444153at2759"/>
<feature type="region of interest" description="Disordered" evidence="1">
    <location>
        <begin position="312"/>
        <end position="438"/>
    </location>
</feature>
<reference evidence="2" key="1">
    <citation type="journal article" date="2020" name="Fungal Divers.">
        <title>Resolving the Mortierellaceae phylogeny through synthesis of multi-gene phylogenetics and phylogenomics.</title>
        <authorList>
            <person name="Vandepol N."/>
            <person name="Liber J."/>
            <person name="Desiro A."/>
            <person name="Na H."/>
            <person name="Kennedy M."/>
            <person name="Barry K."/>
            <person name="Grigoriev I.V."/>
            <person name="Miller A.N."/>
            <person name="O'Donnell K."/>
            <person name="Stajich J.E."/>
            <person name="Bonito G."/>
        </authorList>
    </citation>
    <scope>NUCLEOTIDE SEQUENCE</scope>
    <source>
        <strain evidence="2">REB-010B</strain>
    </source>
</reference>
<keyword evidence="3" id="KW-1185">Reference proteome</keyword>
<dbReference type="Proteomes" id="UP000738325">
    <property type="component" value="Unassembled WGS sequence"/>
</dbReference>
<feature type="compositionally biased region" description="Polar residues" evidence="1">
    <location>
        <begin position="97"/>
        <end position="112"/>
    </location>
</feature>
<feature type="compositionally biased region" description="Polar residues" evidence="1">
    <location>
        <begin position="749"/>
        <end position="762"/>
    </location>
</feature>
<feature type="compositionally biased region" description="Polar residues" evidence="1">
    <location>
        <begin position="723"/>
        <end position="733"/>
    </location>
</feature>
<feature type="region of interest" description="Disordered" evidence="1">
    <location>
        <begin position="82"/>
        <end position="141"/>
    </location>
</feature>
<dbReference type="AlphaFoldDB" id="A0A9P6RNM6"/>
<evidence type="ECO:0000313" key="2">
    <source>
        <dbReference type="EMBL" id="KAG0321504.1"/>
    </source>
</evidence>
<feature type="compositionally biased region" description="Polar residues" evidence="1">
    <location>
        <begin position="689"/>
        <end position="700"/>
    </location>
</feature>
<feature type="compositionally biased region" description="Low complexity" evidence="1">
    <location>
        <begin position="575"/>
        <end position="588"/>
    </location>
</feature>
<feature type="region of interest" description="Disordered" evidence="1">
    <location>
        <begin position="967"/>
        <end position="1050"/>
    </location>
</feature>